<dbReference type="OrthoDB" id="150941at2"/>
<dbReference type="Proteomes" id="UP000216300">
    <property type="component" value="Unassembled WGS sequence"/>
</dbReference>
<dbReference type="InterPro" id="IPR019151">
    <property type="entry name" value="Proteasome_assmbl_chaperone_2"/>
</dbReference>
<dbReference type="AlphaFoldDB" id="A0A255EHR3"/>
<protein>
    <submittedName>
        <fullName evidence="2">Carboxylate--amine ligase</fullName>
    </submittedName>
</protein>
<accession>A0A255E4M5</accession>
<evidence type="ECO:0000313" key="3">
    <source>
        <dbReference type="Proteomes" id="UP000216300"/>
    </source>
</evidence>
<dbReference type="Pfam" id="PF09754">
    <property type="entry name" value="PAC2"/>
    <property type="match status" value="1"/>
</dbReference>
<comment type="caution">
    <text evidence="2">The sequence shown here is derived from an EMBL/GenBank/DDBJ whole genome shotgun (WGS) entry which is preliminary data.</text>
</comment>
<sequence>MSTASVSALRDPLVVVAFSGWNDAGEAASQVLVHLQEAYDSEPLYELEPDDFYDFQATRPQVTRPTPDESEISWPSTELSVVHLPDRDLVLVSGPEPNLRWRAFCAELVSAFRSIDPTLIVILGAMLTDSPHSRPVPVSATSSDPKLAEQIGLPHPDYEGPTGITGVLGDACRRVGLPVVSLWASVPHYVSSPPNPKATLALLTKLEDILDLSFDPGELPELSQAWQRGVDELAAEEPEIGEYIAKLEEAQDEADLPEASGDVIAAEFMRYLRRQRPS</sequence>
<dbReference type="Gene3D" id="3.40.50.10900">
    <property type="entry name" value="PAC-like subunit"/>
    <property type="match status" value="1"/>
</dbReference>
<evidence type="ECO:0000313" key="2">
    <source>
        <dbReference type="EMBL" id="OYN91064.1"/>
    </source>
</evidence>
<keyword evidence="3" id="KW-1185">Reference proteome</keyword>
<dbReference type="EMBL" id="NMVI01000018">
    <property type="protein sequence ID" value="OYN86499.1"/>
    <property type="molecule type" value="Genomic_DNA"/>
</dbReference>
<dbReference type="Proteomes" id="UP000216533">
    <property type="component" value="Unassembled WGS sequence"/>
</dbReference>
<name>A0A255EHR3_9ACTN</name>
<proteinExistence type="predicted"/>
<dbReference type="EMBL" id="NMVJ01000006">
    <property type="protein sequence ID" value="OYN91064.1"/>
    <property type="molecule type" value="Genomic_DNA"/>
</dbReference>
<accession>A0A255EHR3</accession>
<dbReference type="InterPro" id="IPR008492">
    <property type="entry name" value="Rv2714-like"/>
</dbReference>
<evidence type="ECO:0000313" key="1">
    <source>
        <dbReference type="EMBL" id="OYN86499.1"/>
    </source>
</evidence>
<dbReference type="InterPro" id="IPR038389">
    <property type="entry name" value="PSMG2_sf"/>
</dbReference>
<reference evidence="3 4" key="1">
    <citation type="submission" date="2017-07" db="EMBL/GenBank/DDBJ databases">
        <title>Draft whole genome sequences of clinical Proprionibacteriaceae strains.</title>
        <authorList>
            <person name="Bernier A.-M."/>
            <person name="Bernard K."/>
            <person name="Domingo M.-C."/>
        </authorList>
    </citation>
    <scope>NUCLEOTIDE SEQUENCE [LARGE SCALE GENOMIC DNA]</scope>
    <source>
        <strain evidence="2 3">NML 150081</strain>
        <strain evidence="1 4">NML 160184</strain>
    </source>
</reference>
<organism evidence="2 3">
    <name type="scientific">Parenemella sanctibonifatiensis</name>
    <dbReference type="NCBI Taxonomy" id="2016505"/>
    <lineage>
        <taxon>Bacteria</taxon>
        <taxon>Bacillati</taxon>
        <taxon>Actinomycetota</taxon>
        <taxon>Actinomycetes</taxon>
        <taxon>Propionibacteriales</taxon>
        <taxon>Propionibacteriaceae</taxon>
        <taxon>Parenemella</taxon>
    </lineage>
</organism>
<keyword evidence="2" id="KW-0436">Ligase</keyword>
<dbReference type="SUPFAM" id="SSF159659">
    <property type="entry name" value="Cgl1923-like"/>
    <property type="match status" value="1"/>
</dbReference>
<evidence type="ECO:0000313" key="4">
    <source>
        <dbReference type="Proteomes" id="UP000216533"/>
    </source>
</evidence>
<dbReference type="GO" id="GO:0016874">
    <property type="term" value="F:ligase activity"/>
    <property type="evidence" value="ECO:0007669"/>
    <property type="project" value="UniProtKB-KW"/>
</dbReference>
<dbReference type="PIRSF" id="PIRSF028754">
    <property type="entry name" value="UCP028754"/>
    <property type="match status" value="1"/>
</dbReference>
<gene>
    <name evidence="2" type="ORF">CGZ91_06255</name>
    <name evidence="1" type="ORF">CGZ92_09145</name>
</gene>